<evidence type="ECO:0000256" key="3">
    <source>
        <dbReference type="ARBA" id="ARBA00022475"/>
    </source>
</evidence>
<evidence type="ECO:0000256" key="5">
    <source>
        <dbReference type="ARBA" id="ARBA00022989"/>
    </source>
</evidence>
<reference evidence="10 11" key="1">
    <citation type="submission" date="2017-06" db="EMBL/GenBank/DDBJ databases">
        <authorList>
            <person name="Kim H.J."/>
            <person name="Triplett B.A."/>
        </authorList>
    </citation>
    <scope>NUCLEOTIDE SEQUENCE [LARGE SCALE GENOMIC DNA]</scope>
    <source>
        <strain evidence="10 11">DSM 44272</strain>
    </source>
</reference>
<organism evidence="10 11">
    <name type="scientific">Blastococcus mobilis</name>
    <dbReference type="NCBI Taxonomy" id="1938746"/>
    <lineage>
        <taxon>Bacteria</taxon>
        <taxon>Bacillati</taxon>
        <taxon>Actinomycetota</taxon>
        <taxon>Actinomycetes</taxon>
        <taxon>Geodermatophilales</taxon>
        <taxon>Geodermatophilaceae</taxon>
        <taxon>Blastococcus</taxon>
    </lineage>
</organism>
<feature type="transmembrane region" description="Helical" evidence="8">
    <location>
        <begin position="86"/>
        <end position="103"/>
    </location>
</feature>
<feature type="domain" description="Major facilitator superfamily (MFS) profile" evidence="9">
    <location>
        <begin position="19"/>
        <end position="415"/>
    </location>
</feature>
<dbReference type="GO" id="GO:0022857">
    <property type="term" value="F:transmembrane transporter activity"/>
    <property type="evidence" value="ECO:0007669"/>
    <property type="project" value="InterPro"/>
</dbReference>
<feature type="region of interest" description="Disordered" evidence="7">
    <location>
        <begin position="417"/>
        <end position="452"/>
    </location>
</feature>
<keyword evidence="5 8" id="KW-1133">Transmembrane helix</keyword>
<dbReference type="PROSITE" id="PS50850">
    <property type="entry name" value="MFS"/>
    <property type="match status" value="1"/>
</dbReference>
<dbReference type="OrthoDB" id="9810492at2"/>
<dbReference type="RefSeq" id="WP_089335941.1">
    <property type="nucleotide sequence ID" value="NZ_FZNO01000006.1"/>
</dbReference>
<evidence type="ECO:0000256" key="4">
    <source>
        <dbReference type="ARBA" id="ARBA00022692"/>
    </source>
</evidence>
<dbReference type="EMBL" id="FZNO01000006">
    <property type="protein sequence ID" value="SNR41899.1"/>
    <property type="molecule type" value="Genomic_DNA"/>
</dbReference>
<dbReference type="SUPFAM" id="SSF103473">
    <property type="entry name" value="MFS general substrate transporter"/>
    <property type="match status" value="1"/>
</dbReference>
<keyword evidence="3" id="KW-1003">Cell membrane</keyword>
<dbReference type="InterPro" id="IPR011701">
    <property type="entry name" value="MFS"/>
</dbReference>
<evidence type="ECO:0000259" key="9">
    <source>
        <dbReference type="PROSITE" id="PS50850"/>
    </source>
</evidence>
<feature type="transmembrane region" description="Helical" evidence="8">
    <location>
        <begin position="151"/>
        <end position="171"/>
    </location>
</feature>
<evidence type="ECO:0000256" key="8">
    <source>
        <dbReference type="SAM" id="Phobius"/>
    </source>
</evidence>
<keyword evidence="2" id="KW-0813">Transport</keyword>
<feature type="transmembrane region" description="Helical" evidence="8">
    <location>
        <begin position="393"/>
        <end position="412"/>
    </location>
</feature>
<name>A0A238W892_9ACTN</name>
<feature type="compositionally biased region" description="Low complexity" evidence="7">
    <location>
        <begin position="440"/>
        <end position="452"/>
    </location>
</feature>
<dbReference type="InterPro" id="IPR050171">
    <property type="entry name" value="MFS_Transporters"/>
</dbReference>
<dbReference type="CDD" id="cd17325">
    <property type="entry name" value="MFS_MdtG_SLC18_like"/>
    <property type="match status" value="1"/>
</dbReference>
<feature type="transmembrane region" description="Helical" evidence="8">
    <location>
        <begin position="12"/>
        <end position="33"/>
    </location>
</feature>
<dbReference type="PANTHER" id="PTHR23517:SF3">
    <property type="entry name" value="INTEGRAL MEMBRANE TRANSPORT PROTEIN"/>
    <property type="match status" value="1"/>
</dbReference>
<feature type="transmembrane region" description="Helical" evidence="8">
    <location>
        <begin position="109"/>
        <end position="130"/>
    </location>
</feature>
<evidence type="ECO:0000256" key="7">
    <source>
        <dbReference type="SAM" id="MobiDB-lite"/>
    </source>
</evidence>
<dbReference type="InterPro" id="IPR005829">
    <property type="entry name" value="Sugar_transporter_CS"/>
</dbReference>
<feature type="transmembrane region" description="Helical" evidence="8">
    <location>
        <begin position="177"/>
        <end position="195"/>
    </location>
</feature>
<accession>A0A238W892</accession>
<evidence type="ECO:0000256" key="2">
    <source>
        <dbReference type="ARBA" id="ARBA00022448"/>
    </source>
</evidence>
<feature type="transmembrane region" description="Helical" evidence="8">
    <location>
        <begin position="303"/>
        <end position="321"/>
    </location>
</feature>
<dbReference type="Proteomes" id="UP000198403">
    <property type="component" value="Unassembled WGS sequence"/>
</dbReference>
<dbReference type="PROSITE" id="PS00216">
    <property type="entry name" value="SUGAR_TRANSPORT_1"/>
    <property type="match status" value="2"/>
</dbReference>
<protein>
    <submittedName>
        <fullName evidence="10">Predicted arabinose efflux permease, MFS family</fullName>
    </submittedName>
</protein>
<dbReference type="PANTHER" id="PTHR23517">
    <property type="entry name" value="RESISTANCE PROTEIN MDTM, PUTATIVE-RELATED-RELATED"/>
    <property type="match status" value="1"/>
</dbReference>
<feature type="transmembrane region" description="Helical" evidence="8">
    <location>
        <begin position="53"/>
        <end position="74"/>
    </location>
</feature>
<dbReference type="Pfam" id="PF07690">
    <property type="entry name" value="MFS_1"/>
    <property type="match status" value="2"/>
</dbReference>
<keyword evidence="11" id="KW-1185">Reference proteome</keyword>
<dbReference type="InterPro" id="IPR020846">
    <property type="entry name" value="MFS_dom"/>
</dbReference>
<dbReference type="AlphaFoldDB" id="A0A238W892"/>
<feature type="transmembrane region" description="Helical" evidence="8">
    <location>
        <begin position="327"/>
        <end position="350"/>
    </location>
</feature>
<keyword evidence="6 8" id="KW-0472">Membrane</keyword>
<dbReference type="Gene3D" id="1.20.1250.20">
    <property type="entry name" value="MFS general substrate transporter like domains"/>
    <property type="match status" value="2"/>
</dbReference>
<comment type="subcellular location">
    <subcellularLocation>
        <location evidence="1">Cell membrane</location>
        <topology evidence="1">Multi-pass membrane protein</topology>
    </subcellularLocation>
</comment>
<evidence type="ECO:0000256" key="6">
    <source>
        <dbReference type="ARBA" id="ARBA00023136"/>
    </source>
</evidence>
<sequence length="452" mass="47657">MSRRTRRVELGLRQNAAQFALLVAVNALVGGMLGQERTVLPLLAEREFGLTAYSAVLTYILAFGLAKAVTNYLAGAWSDRYGRKPVLVAGWFIAVPVPLLLIWSPSWGWIVAANVLLGISQGLTWSTTVIMKIDLVGPARRGLAMGFNEAAGYLAVALTALATGYLAATFGLRPEPFFVGIAYAALGLGVSTLAVRETRGHARLEAQTHRADNRHDHLREDLTQRQVFLQTSFREPALSSASQAGLVNNLNDGLAWGLFPVLFAGAGLGIGRVGVLAALYPAVWGLGQLVTGGLSDRWGRKPFITGGMLLQAGALGLIAAADTFLVWAAAAALLGAGTAMVYPTLLAAIGDVAHPAWRARAVGIYRLWRDGGFAVGALLSGVLADLYGIRTAVWVVAALTAASGLLTAVRMYETHQRPARWTSRPAEPCASTSAPPPASAPGGRSACATRRV</sequence>
<keyword evidence="4 8" id="KW-0812">Transmembrane</keyword>
<dbReference type="GO" id="GO:0005886">
    <property type="term" value="C:plasma membrane"/>
    <property type="evidence" value="ECO:0007669"/>
    <property type="project" value="UniProtKB-SubCell"/>
</dbReference>
<gene>
    <name evidence="10" type="ORF">SAMN06272737_106140</name>
</gene>
<dbReference type="InterPro" id="IPR036259">
    <property type="entry name" value="MFS_trans_sf"/>
</dbReference>
<evidence type="ECO:0000313" key="11">
    <source>
        <dbReference type="Proteomes" id="UP000198403"/>
    </source>
</evidence>
<proteinExistence type="predicted"/>
<evidence type="ECO:0000256" key="1">
    <source>
        <dbReference type="ARBA" id="ARBA00004651"/>
    </source>
</evidence>
<evidence type="ECO:0000313" key="10">
    <source>
        <dbReference type="EMBL" id="SNR41899.1"/>
    </source>
</evidence>